<protein>
    <submittedName>
        <fullName evidence="10">Prenyltransferase</fullName>
    </submittedName>
</protein>
<dbReference type="GO" id="GO:0042371">
    <property type="term" value="P:vitamin K biosynthetic process"/>
    <property type="evidence" value="ECO:0007669"/>
    <property type="project" value="TreeGrafter"/>
</dbReference>
<keyword evidence="3" id="KW-0474">Menaquinone biosynthesis</keyword>
<dbReference type="Pfam" id="PF01040">
    <property type="entry name" value="UbiA"/>
    <property type="match status" value="1"/>
</dbReference>
<feature type="transmembrane region" description="Helical" evidence="9">
    <location>
        <begin position="48"/>
        <end position="67"/>
    </location>
</feature>
<dbReference type="AlphaFoldDB" id="A0A3N5XYB3"/>
<comment type="subcellular location">
    <subcellularLocation>
        <location evidence="1">Membrane</location>
        <topology evidence="1">Multi-pass membrane protein</topology>
    </subcellularLocation>
</comment>
<feature type="transmembrane region" description="Helical" evidence="9">
    <location>
        <begin position="153"/>
        <end position="173"/>
    </location>
</feature>
<evidence type="ECO:0000313" key="11">
    <source>
        <dbReference type="Proteomes" id="UP000275281"/>
    </source>
</evidence>
<dbReference type="GO" id="GO:0016020">
    <property type="term" value="C:membrane"/>
    <property type="evidence" value="ECO:0007669"/>
    <property type="project" value="UniProtKB-SubCell"/>
</dbReference>
<evidence type="ECO:0000256" key="7">
    <source>
        <dbReference type="ARBA" id="ARBA00022989"/>
    </source>
</evidence>
<evidence type="ECO:0000256" key="8">
    <source>
        <dbReference type="ARBA" id="ARBA00023136"/>
    </source>
</evidence>
<gene>
    <name evidence="10" type="ORF">DRW07_14130</name>
</gene>
<dbReference type="GO" id="GO:0009234">
    <property type="term" value="P:menaquinone biosynthetic process"/>
    <property type="evidence" value="ECO:0007669"/>
    <property type="project" value="UniProtKB-UniPathway"/>
</dbReference>
<comment type="pathway">
    <text evidence="2">Quinol/quinone metabolism; menaquinone biosynthesis.</text>
</comment>
<proteinExistence type="predicted"/>
<keyword evidence="4" id="KW-1003">Cell membrane</keyword>
<dbReference type="UniPathway" id="UPA00079"/>
<feature type="transmembrane region" description="Helical" evidence="9">
    <location>
        <begin position="226"/>
        <end position="245"/>
    </location>
</feature>
<keyword evidence="7 9" id="KW-1133">Transmembrane helix</keyword>
<dbReference type="OrthoDB" id="3344514at2"/>
<dbReference type="PANTHER" id="PTHR13929">
    <property type="entry name" value="1,4-DIHYDROXY-2-NAPHTHOATE OCTAPRENYLTRANSFERASE"/>
    <property type="match status" value="1"/>
</dbReference>
<dbReference type="PIRSF" id="PIRSF005355">
    <property type="entry name" value="UBIAD1"/>
    <property type="match status" value="1"/>
</dbReference>
<keyword evidence="6 9" id="KW-0812">Transmembrane</keyword>
<feature type="transmembrane region" description="Helical" evidence="9">
    <location>
        <begin position="251"/>
        <end position="268"/>
    </location>
</feature>
<feature type="transmembrane region" description="Helical" evidence="9">
    <location>
        <begin position="127"/>
        <end position="146"/>
    </location>
</feature>
<organism evidence="10 11">
    <name type="scientific">Alteromonas sediminis</name>
    <dbReference type="NCBI Taxonomy" id="2259342"/>
    <lineage>
        <taxon>Bacteria</taxon>
        <taxon>Pseudomonadati</taxon>
        <taxon>Pseudomonadota</taxon>
        <taxon>Gammaproteobacteria</taxon>
        <taxon>Alteromonadales</taxon>
        <taxon>Alteromonadaceae</taxon>
        <taxon>Alteromonas/Salinimonas group</taxon>
        <taxon>Alteromonas</taxon>
    </lineage>
</organism>
<accession>A0A3N5XYB3</accession>
<sequence length="306" mass="33098">MIKTPQKIMLTYNTVFQATRPKFLLLAPICVGLGAAYAGAKGFEVDNTILALCVIISLLSHASVNLLNEYQDAKSGLDNTTTKTPFSGGSGALQKNPSALNAVFWSGIVCCVAFSVLGVWLASMLNWQLVLFGLIGLVVIVSYTPWLNKTSWLCLISPGTGFGLLFVIGTYAVFAESITPTDVAIALPVFFLVNNLLLLNQFPDVTADRDNGRNHFVIRYGYSKSAIIYIVSACLAFLAIALLVHYRTLPFWSLSALLFFPVALAIGFKAMKFEQAALQTFLPLMGLNVMVTLLTPSVLALSLIIA</sequence>
<dbReference type="PANTHER" id="PTHR13929:SF0">
    <property type="entry name" value="UBIA PRENYLTRANSFERASE DOMAIN-CONTAINING PROTEIN 1"/>
    <property type="match status" value="1"/>
</dbReference>
<name>A0A3N5XYB3_9ALTE</name>
<evidence type="ECO:0000256" key="4">
    <source>
        <dbReference type="ARBA" id="ARBA00022475"/>
    </source>
</evidence>
<evidence type="ECO:0000256" key="3">
    <source>
        <dbReference type="ARBA" id="ARBA00022428"/>
    </source>
</evidence>
<evidence type="ECO:0000256" key="9">
    <source>
        <dbReference type="SAM" id="Phobius"/>
    </source>
</evidence>
<feature type="transmembrane region" description="Helical" evidence="9">
    <location>
        <begin position="280"/>
        <end position="305"/>
    </location>
</feature>
<comment type="caution">
    <text evidence="10">The sequence shown here is derived from an EMBL/GenBank/DDBJ whole genome shotgun (WGS) entry which is preliminary data.</text>
</comment>
<reference evidence="10 11" key="1">
    <citation type="submission" date="2018-11" db="EMBL/GenBank/DDBJ databases">
        <authorList>
            <person name="Ye M.-Q."/>
            <person name="Du Z.-J."/>
        </authorList>
    </citation>
    <scope>NUCLEOTIDE SEQUENCE [LARGE SCALE GENOMIC DNA]</scope>
    <source>
        <strain evidence="10 11">U0105</strain>
    </source>
</reference>
<keyword evidence="8 9" id="KW-0472">Membrane</keyword>
<feature type="transmembrane region" description="Helical" evidence="9">
    <location>
        <begin position="185"/>
        <end position="205"/>
    </location>
</feature>
<dbReference type="InterPro" id="IPR000537">
    <property type="entry name" value="UbiA_prenyltransferase"/>
</dbReference>
<evidence type="ECO:0000256" key="5">
    <source>
        <dbReference type="ARBA" id="ARBA00022679"/>
    </source>
</evidence>
<dbReference type="CDD" id="cd13962">
    <property type="entry name" value="PT_UbiA_UBIAD1"/>
    <property type="match status" value="1"/>
</dbReference>
<keyword evidence="11" id="KW-1185">Reference proteome</keyword>
<dbReference type="Gene3D" id="1.10.357.140">
    <property type="entry name" value="UbiA prenyltransferase"/>
    <property type="match status" value="1"/>
</dbReference>
<dbReference type="RefSeq" id="WP_124028573.1">
    <property type="nucleotide sequence ID" value="NZ_JBHRSN010000007.1"/>
</dbReference>
<dbReference type="InterPro" id="IPR026046">
    <property type="entry name" value="UBIAD1"/>
</dbReference>
<dbReference type="Proteomes" id="UP000275281">
    <property type="component" value="Unassembled WGS sequence"/>
</dbReference>
<feature type="transmembrane region" description="Helical" evidence="9">
    <location>
        <begin position="102"/>
        <end position="121"/>
    </location>
</feature>
<keyword evidence="5 10" id="KW-0808">Transferase</keyword>
<evidence type="ECO:0000313" key="10">
    <source>
        <dbReference type="EMBL" id="RPJ65942.1"/>
    </source>
</evidence>
<dbReference type="GO" id="GO:0004659">
    <property type="term" value="F:prenyltransferase activity"/>
    <property type="evidence" value="ECO:0007669"/>
    <property type="project" value="InterPro"/>
</dbReference>
<evidence type="ECO:0000256" key="2">
    <source>
        <dbReference type="ARBA" id="ARBA00004863"/>
    </source>
</evidence>
<dbReference type="EMBL" id="RPOK01000004">
    <property type="protein sequence ID" value="RPJ65942.1"/>
    <property type="molecule type" value="Genomic_DNA"/>
</dbReference>
<dbReference type="InterPro" id="IPR044878">
    <property type="entry name" value="UbiA_sf"/>
</dbReference>
<evidence type="ECO:0000256" key="6">
    <source>
        <dbReference type="ARBA" id="ARBA00022692"/>
    </source>
</evidence>
<evidence type="ECO:0000256" key="1">
    <source>
        <dbReference type="ARBA" id="ARBA00004141"/>
    </source>
</evidence>